<feature type="non-terminal residue" evidence="2">
    <location>
        <position position="1"/>
    </location>
</feature>
<feature type="region of interest" description="Disordered" evidence="1">
    <location>
        <begin position="1"/>
        <end position="37"/>
    </location>
</feature>
<evidence type="ECO:0000313" key="2">
    <source>
        <dbReference type="EMBL" id="KAA3676012.1"/>
    </source>
</evidence>
<protein>
    <submittedName>
        <fullName evidence="2">Uncharacterized protein</fullName>
    </submittedName>
</protein>
<feature type="compositionally biased region" description="Polar residues" evidence="1">
    <location>
        <begin position="22"/>
        <end position="36"/>
    </location>
</feature>
<comment type="caution">
    <text evidence="2">The sequence shown here is derived from an EMBL/GenBank/DDBJ whole genome shotgun (WGS) entry which is preliminary data.</text>
</comment>
<accession>A0A5J4NKG1</accession>
<dbReference type="Proteomes" id="UP000324629">
    <property type="component" value="Unassembled WGS sequence"/>
</dbReference>
<feature type="compositionally biased region" description="Polar residues" evidence="1">
    <location>
        <begin position="87"/>
        <end position="99"/>
    </location>
</feature>
<organism evidence="2 3">
    <name type="scientific">Paragonimus westermani</name>
    <dbReference type="NCBI Taxonomy" id="34504"/>
    <lineage>
        <taxon>Eukaryota</taxon>
        <taxon>Metazoa</taxon>
        <taxon>Spiralia</taxon>
        <taxon>Lophotrochozoa</taxon>
        <taxon>Platyhelminthes</taxon>
        <taxon>Trematoda</taxon>
        <taxon>Digenea</taxon>
        <taxon>Plagiorchiida</taxon>
        <taxon>Troglotremata</taxon>
        <taxon>Troglotrematidae</taxon>
        <taxon>Paragonimus</taxon>
    </lineage>
</organism>
<feature type="compositionally biased region" description="Polar residues" evidence="1">
    <location>
        <begin position="55"/>
        <end position="67"/>
    </location>
</feature>
<dbReference type="AlphaFoldDB" id="A0A5J4NKG1"/>
<feature type="compositionally biased region" description="Polar residues" evidence="1">
    <location>
        <begin position="1"/>
        <end position="12"/>
    </location>
</feature>
<evidence type="ECO:0000256" key="1">
    <source>
        <dbReference type="SAM" id="MobiDB-lite"/>
    </source>
</evidence>
<evidence type="ECO:0000313" key="3">
    <source>
        <dbReference type="Proteomes" id="UP000324629"/>
    </source>
</evidence>
<feature type="compositionally biased region" description="Basic residues" evidence="1">
    <location>
        <begin position="73"/>
        <end position="83"/>
    </location>
</feature>
<keyword evidence="3" id="KW-1185">Reference proteome</keyword>
<feature type="compositionally biased region" description="Basic and acidic residues" evidence="1">
    <location>
        <begin position="101"/>
        <end position="110"/>
    </location>
</feature>
<sequence length="203" mass="22502">LSKSCTAYSSSFSDDENEHSSRNFPKNQNTTRSDTSVVVHVPSVEPRLSEAFHFSSETSDDSMTFNITESKTSTKKPRPKSAKIRAQNISNSVSNQSGTDKPLEGSADSKKENARLLLKNAIREHQRNSFSPDDTVSHDAVKHRVKGGRHSLAITSNTANQEQVSVLNRQFAPRSQSLRGCPLSQNIKRTKNKVKNVFENTPS</sequence>
<gene>
    <name evidence="2" type="ORF">DEA37_0013310</name>
</gene>
<name>A0A5J4NKG1_9TREM</name>
<dbReference type="EMBL" id="QNGE01002195">
    <property type="protein sequence ID" value="KAA3676012.1"/>
    <property type="molecule type" value="Genomic_DNA"/>
</dbReference>
<proteinExistence type="predicted"/>
<feature type="region of interest" description="Disordered" evidence="1">
    <location>
        <begin position="52"/>
        <end position="110"/>
    </location>
</feature>
<reference evidence="2 3" key="1">
    <citation type="journal article" date="2019" name="Gigascience">
        <title>Whole-genome sequence of the oriental lung fluke Paragonimus westermani.</title>
        <authorList>
            <person name="Oey H."/>
            <person name="Zakrzewski M."/>
            <person name="Narain K."/>
            <person name="Devi K.R."/>
            <person name="Agatsuma T."/>
            <person name="Nawaratna S."/>
            <person name="Gobert G.N."/>
            <person name="Jones M.K."/>
            <person name="Ragan M.A."/>
            <person name="McManus D.P."/>
            <person name="Krause L."/>
        </authorList>
    </citation>
    <scope>NUCLEOTIDE SEQUENCE [LARGE SCALE GENOMIC DNA]</scope>
    <source>
        <strain evidence="2 3">IND2009</strain>
    </source>
</reference>